<dbReference type="InterPro" id="IPR036259">
    <property type="entry name" value="MFS_trans_sf"/>
</dbReference>
<keyword evidence="6 8" id="KW-0472">Membrane</keyword>
<dbReference type="Gene3D" id="1.20.1250.20">
    <property type="entry name" value="MFS general substrate transporter like domains"/>
    <property type="match status" value="1"/>
</dbReference>
<feature type="transmembrane region" description="Helical" evidence="8">
    <location>
        <begin position="377"/>
        <end position="400"/>
    </location>
</feature>
<evidence type="ECO:0000256" key="7">
    <source>
        <dbReference type="SAM" id="MobiDB-lite"/>
    </source>
</evidence>
<dbReference type="Pfam" id="PF05977">
    <property type="entry name" value="MFS_3"/>
    <property type="match status" value="1"/>
</dbReference>
<comment type="subcellular location">
    <subcellularLocation>
        <location evidence="1">Cell membrane</location>
        <topology evidence="1">Multi-pass membrane protein</topology>
    </subcellularLocation>
</comment>
<dbReference type="Proteomes" id="UP001160142">
    <property type="component" value="Unassembled WGS sequence"/>
</dbReference>
<proteinExistence type="predicted"/>
<accession>A0ABT6KQ27</accession>
<evidence type="ECO:0000313" key="11">
    <source>
        <dbReference type="Proteomes" id="UP001160142"/>
    </source>
</evidence>
<evidence type="ECO:0000256" key="4">
    <source>
        <dbReference type="ARBA" id="ARBA00022692"/>
    </source>
</evidence>
<keyword evidence="5 8" id="KW-1133">Transmembrane helix</keyword>
<feature type="transmembrane region" description="Helical" evidence="8">
    <location>
        <begin position="45"/>
        <end position="68"/>
    </location>
</feature>
<feature type="transmembrane region" description="Helical" evidence="8">
    <location>
        <begin position="311"/>
        <end position="331"/>
    </location>
</feature>
<dbReference type="EMBL" id="JARXVQ010000001">
    <property type="protein sequence ID" value="MDH6182071.1"/>
    <property type="molecule type" value="Genomic_DNA"/>
</dbReference>
<evidence type="ECO:0000256" key="2">
    <source>
        <dbReference type="ARBA" id="ARBA00022448"/>
    </source>
</evidence>
<sequence>MLGADAWASGPRHEPPIAHTGTMTSTSSEQAGSAFAPLRVSAFRALWIAALVSNIGSWMQTVGAQWFLVENNSSPIVIALVQSASAAPILLLGIPAGVLGEFVNRRSLLIVVQAAQVVIGLVLTVLTATGAMTPALLLGLTFLLGAASAVQLPAYQAIVPDIVPRALIPQAASLSSISVNIARALGPAIAGVAIAGLGVPFVFALNAATFAFFLLVVVFWRGYHPPEQRVEPFVDGLRAGLRYVANSGVVRRILLRLGLFIVPASALFALLPLIASGPLGLDSGGYGLLLTAIGGGSIAGAFVLTPVVRRIGINSTVLVASVVFGLGLAAIAAVDVLAITVVVLVIMGLAWIAVLASLNGAVQSFLPVWVRTRGLSIYQIVLFGSTAAGSALAGAGAALIGVTTASLVAGGLVLLVALSQVFWPFLSTADKGRASVPLPLTDVPMVDQEPIDEDAPTLVLVRYTVPAASRREFFSALERLGRSRRRTGARQWQAFDDRERPGVVVEAFWLGSWREHLAQHDVRSTEADDELIAAAKAFSTAPVEVEHLTRAAAN</sequence>
<dbReference type="InterPro" id="IPR010290">
    <property type="entry name" value="TM_effector"/>
</dbReference>
<evidence type="ECO:0000256" key="8">
    <source>
        <dbReference type="SAM" id="Phobius"/>
    </source>
</evidence>
<evidence type="ECO:0000256" key="6">
    <source>
        <dbReference type="ARBA" id="ARBA00023136"/>
    </source>
</evidence>
<comment type="caution">
    <text evidence="10">The sequence shown here is derived from an EMBL/GenBank/DDBJ whole genome shotgun (WGS) entry which is preliminary data.</text>
</comment>
<feature type="domain" description="Major facilitator superfamily (MFS) profile" evidence="9">
    <location>
        <begin position="42"/>
        <end position="428"/>
    </location>
</feature>
<name>A0ABT6KQ27_9MICO</name>
<dbReference type="PANTHER" id="PTHR23513:SF11">
    <property type="entry name" value="STAPHYLOFERRIN A TRANSPORTER"/>
    <property type="match status" value="1"/>
</dbReference>
<feature type="transmembrane region" description="Helical" evidence="8">
    <location>
        <begin position="135"/>
        <end position="159"/>
    </location>
</feature>
<feature type="transmembrane region" description="Helical" evidence="8">
    <location>
        <begin position="253"/>
        <end position="274"/>
    </location>
</feature>
<feature type="transmembrane region" description="Helical" evidence="8">
    <location>
        <begin position="74"/>
        <end position="96"/>
    </location>
</feature>
<keyword evidence="3" id="KW-1003">Cell membrane</keyword>
<feature type="transmembrane region" description="Helical" evidence="8">
    <location>
        <begin position="108"/>
        <end position="129"/>
    </location>
</feature>
<evidence type="ECO:0000256" key="3">
    <source>
        <dbReference type="ARBA" id="ARBA00022475"/>
    </source>
</evidence>
<keyword evidence="2" id="KW-0813">Transport</keyword>
<keyword evidence="4 8" id="KW-0812">Transmembrane</keyword>
<dbReference type="PROSITE" id="PS50850">
    <property type="entry name" value="MFS"/>
    <property type="match status" value="1"/>
</dbReference>
<evidence type="ECO:0000259" key="9">
    <source>
        <dbReference type="PROSITE" id="PS50850"/>
    </source>
</evidence>
<dbReference type="PANTHER" id="PTHR23513">
    <property type="entry name" value="INTEGRAL MEMBRANE EFFLUX PROTEIN-RELATED"/>
    <property type="match status" value="1"/>
</dbReference>
<reference evidence="10 11" key="1">
    <citation type="submission" date="2023-04" db="EMBL/GenBank/DDBJ databases">
        <title>Genome Encyclopedia of Bacteria and Archaea VI: Functional Genomics of Type Strains.</title>
        <authorList>
            <person name="Whitman W."/>
        </authorList>
    </citation>
    <scope>NUCLEOTIDE SEQUENCE [LARGE SCALE GENOMIC DNA]</scope>
    <source>
        <strain evidence="10 11">SG_E_30_P1</strain>
    </source>
</reference>
<feature type="transmembrane region" description="Helical" evidence="8">
    <location>
        <begin position="286"/>
        <end position="304"/>
    </location>
</feature>
<feature type="transmembrane region" description="Helical" evidence="8">
    <location>
        <begin position="337"/>
        <end position="356"/>
    </location>
</feature>
<gene>
    <name evidence="10" type="ORF">M2152_002253</name>
</gene>
<evidence type="ECO:0000313" key="10">
    <source>
        <dbReference type="EMBL" id="MDH6182071.1"/>
    </source>
</evidence>
<evidence type="ECO:0000256" key="1">
    <source>
        <dbReference type="ARBA" id="ARBA00004651"/>
    </source>
</evidence>
<dbReference type="SUPFAM" id="SSF103473">
    <property type="entry name" value="MFS general substrate transporter"/>
    <property type="match status" value="1"/>
</dbReference>
<protein>
    <submittedName>
        <fullName evidence="10">MFS family permease</fullName>
    </submittedName>
</protein>
<feature type="region of interest" description="Disordered" evidence="7">
    <location>
        <begin position="1"/>
        <end position="25"/>
    </location>
</feature>
<organism evidence="10 11">
    <name type="scientific">Antiquaquibacter oligotrophicus</name>
    <dbReference type="NCBI Taxonomy" id="2880260"/>
    <lineage>
        <taxon>Bacteria</taxon>
        <taxon>Bacillati</taxon>
        <taxon>Actinomycetota</taxon>
        <taxon>Actinomycetes</taxon>
        <taxon>Micrococcales</taxon>
        <taxon>Microbacteriaceae</taxon>
        <taxon>Antiquaquibacter</taxon>
    </lineage>
</organism>
<dbReference type="InterPro" id="IPR020846">
    <property type="entry name" value="MFS_dom"/>
</dbReference>
<keyword evidence="11" id="KW-1185">Reference proteome</keyword>
<dbReference type="CDD" id="cd06173">
    <property type="entry name" value="MFS_MefA_like"/>
    <property type="match status" value="1"/>
</dbReference>
<evidence type="ECO:0000256" key="5">
    <source>
        <dbReference type="ARBA" id="ARBA00022989"/>
    </source>
</evidence>
<feature type="transmembrane region" description="Helical" evidence="8">
    <location>
        <begin position="406"/>
        <end position="426"/>
    </location>
</feature>
<feature type="transmembrane region" description="Helical" evidence="8">
    <location>
        <begin position="201"/>
        <end position="220"/>
    </location>
</feature>